<keyword evidence="1" id="KW-1133">Transmembrane helix</keyword>
<proteinExistence type="predicted"/>
<dbReference type="PANTHER" id="PTHR28008:SF1">
    <property type="entry name" value="DOMAIN PROTEIN, PUTATIVE (AFU_ORTHOLOGUE AFUA_3G10980)-RELATED"/>
    <property type="match status" value="1"/>
</dbReference>
<keyword evidence="1" id="KW-0472">Membrane</keyword>
<evidence type="ECO:0000313" key="2">
    <source>
        <dbReference type="EMBL" id="PSJ79423.1"/>
    </source>
</evidence>
<evidence type="ECO:0000256" key="1">
    <source>
        <dbReference type="SAM" id="Phobius"/>
    </source>
</evidence>
<organism evidence="2 3">
    <name type="scientific">Neisseria iguanae</name>
    <dbReference type="NCBI Taxonomy" id="90242"/>
    <lineage>
        <taxon>Bacteria</taxon>
        <taxon>Pseudomonadati</taxon>
        <taxon>Pseudomonadota</taxon>
        <taxon>Betaproteobacteria</taxon>
        <taxon>Neisseriales</taxon>
        <taxon>Neisseriaceae</taxon>
        <taxon>Neisseria</taxon>
    </lineage>
</organism>
<dbReference type="OrthoDB" id="8613189at2"/>
<reference evidence="2 3" key="1">
    <citation type="submission" date="2018-03" db="EMBL/GenBank/DDBJ databases">
        <title>Neisseria weixii sp. nov., isolated from the intestinal contents of Tibetan Plateau pika (Ochotona curzoniae) in Yushu, Qinghai Province, China.</title>
        <authorList>
            <person name="Gui Z."/>
        </authorList>
    </citation>
    <scope>NUCLEOTIDE SEQUENCE [LARGE SCALE GENOMIC DNA]</scope>
    <source>
        <strain evidence="2 3">ATCC 51483</strain>
    </source>
</reference>
<dbReference type="RefSeq" id="WP_106743015.1">
    <property type="nucleotide sequence ID" value="NZ_PXYY01000112.1"/>
</dbReference>
<gene>
    <name evidence="2" type="ORF">C7N83_12310</name>
</gene>
<dbReference type="EMBL" id="PXYY01000112">
    <property type="protein sequence ID" value="PSJ79423.1"/>
    <property type="molecule type" value="Genomic_DNA"/>
</dbReference>
<evidence type="ECO:0008006" key="4">
    <source>
        <dbReference type="Google" id="ProtNLM"/>
    </source>
</evidence>
<name>A0A2P7TXN3_9NEIS</name>
<dbReference type="NCBIfam" id="NF037970">
    <property type="entry name" value="vanZ_1"/>
    <property type="match status" value="1"/>
</dbReference>
<feature type="transmembrane region" description="Helical" evidence="1">
    <location>
        <begin position="70"/>
        <end position="88"/>
    </location>
</feature>
<feature type="transmembrane region" description="Helical" evidence="1">
    <location>
        <begin position="40"/>
        <end position="58"/>
    </location>
</feature>
<dbReference type="AlphaFoldDB" id="A0A2P7TXN3"/>
<sequence>MTLPRNKFTVWAALWFAATTYSLLLRESSGRIPPFPHFDKVAHFGLFLAQFWLLAKAFMADKHLIPYHGLMIAAVVFAIASECAQAMFTQTREGSFGDAAADVCGAVAALWFANKVEQPKRKKSPH</sequence>
<protein>
    <recommendedName>
        <fullName evidence="4">VanZ family protein</fullName>
    </recommendedName>
</protein>
<keyword evidence="3" id="KW-1185">Reference proteome</keyword>
<dbReference type="PANTHER" id="PTHR28008">
    <property type="entry name" value="DOMAIN PROTEIN, PUTATIVE (AFU_ORTHOLOGUE AFUA_3G10980)-RELATED"/>
    <property type="match status" value="1"/>
</dbReference>
<comment type="caution">
    <text evidence="2">The sequence shown here is derived from an EMBL/GenBank/DDBJ whole genome shotgun (WGS) entry which is preliminary data.</text>
</comment>
<dbReference type="Proteomes" id="UP000241868">
    <property type="component" value="Unassembled WGS sequence"/>
</dbReference>
<keyword evidence="1" id="KW-0812">Transmembrane</keyword>
<accession>A0A2P7TXN3</accession>
<evidence type="ECO:0000313" key="3">
    <source>
        <dbReference type="Proteomes" id="UP000241868"/>
    </source>
</evidence>